<evidence type="ECO:0000256" key="1">
    <source>
        <dbReference type="SAM" id="MobiDB-lite"/>
    </source>
</evidence>
<organism evidence="2">
    <name type="scientific">Anthurium amnicola</name>
    <dbReference type="NCBI Taxonomy" id="1678845"/>
    <lineage>
        <taxon>Eukaryota</taxon>
        <taxon>Viridiplantae</taxon>
        <taxon>Streptophyta</taxon>
        <taxon>Embryophyta</taxon>
        <taxon>Tracheophyta</taxon>
        <taxon>Spermatophyta</taxon>
        <taxon>Magnoliopsida</taxon>
        <taxon>Liliopsida</taxon>
        <taxon>Araceae</taxon>
        <taxon>Pothoideae</taxon>
        <taxon>Potheae</taxon>
        <taxon>Anthurium</taxon>
    </lineage>
</organism>
<sequence length="314" mass="35763">MTPLYPPKISSSSSSYPHNPSKSRNNFHSLSLQNLSSPPPTLKSTLKSPPLLPVTYPDLPSDPKRWSSSHVASYLTYCLRIYPPAIVSDLTRHIEEDVALTGRKFLRLKEEQLRQMNFNEGWIKLIMIGVKSLRRDHLKDKILLNGGDIVGGVKIIEESSEESGEEQYSPLTRNSSKRRSSYSSTTVSSNSSFSSNDIKDFLIPTFTNLTSDDKKFISQEFNKLKEFLKSDIEKKDNTSFNELNRVIEKAISNIELNQEENDIVKNFDGKIGEIDEKKSKHTNSFFWAKIESGFAQGVMIGGLTVWAFMRYHKW</sequence>
<feature type="region of interest" description="Disordered" evidence="1">
    <location>
        <begin position="1"/>
        <end position="49"/>
    </location>
</feature>
<reference evidence="2" key="1">
    <citation type="submission" date="2015-07" db="EMBL/GenBank/DDBJ databases">
        <title>Transcriptome Assembly of Anthurium amnicola.</title>
        <authorList>
            <person name="Suzuki J."/>
        </authorList>
    </citation>
    <scope>NUCLEOTIDE SEQUENCE</scope>
</reference>
<evidence type="ECO:0000313" key="2">
    <source>
        <dbReference type="EMBL" id="JAT52105.1"/>
    </source>
</evidence>
<protein>
    <submittedName>
        <fullName evidence="2">UDP-N-acetylmuramoyl-L-alanyl-D-glutamate--2, 6-diaminopimelate ligase</fullName>
    </submittedName>
</protein>
<dbReference type="Gene3D" id="1.10.150.50">
    <property type="entry name" value="Transcription Factor, Ets-1"/>
    <property type="match status" value="1"/>
</dbReference>
<dbReference type="InterPro" id="IPR013761">
    <property type="entry name" value="SAM/pointed_sf"/>
</dbReference>
<dbReference type="GO" id="GO:0016874">
    <property type="term" value="F:ligase activity"/>
    <property type="evidence" value="ECO:0007669"/>
    <property type="project" value="UniProtKB-KW"/>
</dbReference>
<proteinExistence type="predicted"/>
<dbReference type="AlphaFoldDB" id="A0A1D1YBW7"/>
<accession>A0A1D1YBW7</accession>
<gene>
    <name evidence="2" type="primary">murE_18</name>
    <name evidence="2" type="ORF">g.34669</name>
</gene>
<feature type="region of interest" description="Disordered" evidence="1">
    <location>
        <begin position="161"/>
        <end position="193"/>
    </location>
</feature>
<dbReference type="SUPFAM" id="SSF47769">
    <property type="entry name" value="SAM/Pointed domain"/>
    <property type="match status" value="1"/>
</dbReference>
<feature type="compositionally biased region" description="Low complexity" evidence="1">
    <location>
        <begin position="181"/>
        <end position="193"/>
    </location>
</feature>
<dbReference type="EMBL" id="GDJX01015831">
    <property type="protein sequence ID" value="JAT52105.1"/>
    <property type="molecule type" value="Transcribed_RNA"/>
</dbReference>
<feature type="compositionally biased region" description="Low complexity" evidence="1">
    <location>
        <begin position="7"/>
        <end position="49"/>
    </location>
</feature>
<keyword evidence="2" id="KW-0436">Ligase</keyword>
<name>A0A1D1YBW7_9ARAE</name>